<evidence type="ECO:0000313" key="8">
    <source>
        <dbReference type="Proteomes" id="UP000694923"/>
    </source>
</evidence>
<evidence type="ECO:0000256" key="1">
    <source>
        <dbReference type="ARBA" id="ARBA00022723"/>
    </source>
</evidence>
<evidence type="ECO:0000259" key="7">
    <source>
        <dbReference type="PROSITE" id="PS50157"/>
    </source>
</evidence>
<name>A0ABM0RX68_GALVR</name>
<keyword evidence="2" id="KW-0677">Repeat</keyword>
<dbReference type="PROSITE" id="PS50157">
    <property type="entry name" value="ZINC_FINGER_C2H2_2"/>
    <property type="match status" value="3"/>
</dbReference>
<evidence type="ECO:0000256" key="2">
    <source>
        <dbReference type="ARBA" id="ARBA00022737"/>
    </source>
</evidence>
<dbReference type="SMART" id="SM00355">
    <property type="entry name" value="ZnF_C2H2"/>
    <property type="match status" value="2"/>
</dbReference>
<keyword evidence="4" id="KW-0862">Zinc</keyword>
<dbReference type="Proteomes" id="UP000694923">
    <property type="component" value="Unplaced"/>
</dbReference>
<protein>
    <submittedName>
        <fullName evidence="9">Zinc finger protein 25-like</fullName>
    </submittedName>
</protein>
<feature type="domain" description="C2H2-type" evidence="7">
    <location>
        <begin position="67"/>
        <end position="94"/>
    </location>
</feature>
<dbReference type="GeneID" id="103602567"/>
<gene>
    <name evidence="9" type="primary">LOC103602567</name>
</gene>
<sequence length="160" mass="18432">MWIPRPGRKKDGVSLRMLAPRAQPPFVKRSGLMQRPCADILADSFCQATGGDQHQAPDIELTHQKPYECKECKKTLYCKSALSVHQRIHTGEKPYEYKECGNKPYKCKECRKSLYSKSHLTEHHRTHTGENPDECNECGKAFHKNSYLQMQQKTHTGKML</sequence>
<evidence type="ECO:0000256" key="6">
    <source>
        <dbReference type="PROSITE-ProRule" id="PRU00042"/>
    </source>
</evidence>
<keyword evidence="8" id="KW-1185">Reference proteome</keyword>
<proteinExistence type="predicted"/>
<dbReference type="InterPro" id="IPR013087">
    <property type="entry name" value="Znf_C2H2_type"/>
</dbReference>
<dbReference type="Pfam" id="PF00096">
    <property type="entry name" value="zf-C2H2"/>
    <property type="match status" value="1"/>
</dbReference>
<evidence type="ECO:0000256" key="3">
    <source>
        <dbReference type="ARBA" id="ARBA00022771"/>
    </source>
</evidence>
<accession>A0ABM0RX68</accession>
<dbReference type="SUPFAM" id="SSF57667">
    <property type="entry name" value="beta-beta-alpha zinc fingers"/>
    <property type="match status" value="2"/>
</dbReference>
<dbReference type="PANTHER" id="PTHR24377">
    <property type="entry name" value="IP01015P-RELATED"/>
    <property type="match status" value="1"/>
</dbReference>
<evidence type="ECO:0000256" key="5">
    <source>
        <dbReference type="ARBA" id="ARBA00023242"/>
    </source>
</evidence>
<organism evidence="8 9">
    <name type="scientific">Galeopterus variegatus</name>
    <name type="common">Malayan flying lemur</name>
    <name type="synonym">Cynocephalus variegatus</name>
    <dbReference type="NCBI Taxonomy" id="482537"/>
    <lineage>
        <taxon>Eukaryota</taxon>
        <taxon>Metazoa</taxon>
        <taxon>Chordata</taxon>
        <taxon>Craniata</taxon>
        <taxon>Vertebrata</taxon>
        <taxon>Euteleostomi</taxon>
        <taxon>Mammalia</taxon>
        <taxon>Eutheria</taxon>
        <taxon>Euarchontoglires</taxon>
        <taxon>Dermoptera</taxon>
        <taxon>Cynocephalidae</taxon>
        <taxon>Galeopterus</taxon>
    </lineage>
</organism>
<keyword evidence="1" id="KW-0479">Metal-binding</keyword>
<dbReference type="InterPro" id="IPR036236">
    <property type="entry name" value="Znf_C2H2_sf"/>
</dbReference>
<dbReference type="InterPro" id="IPR050826">
    <property type="entry name" value="Krueppel_C2H2_ZnFinger"/>
</dbReference>
<dbReference type="Gene3D" id="3.30.160.60">
    <property type="entry name" value="Classic Zinc Finger"/>
    <property type="match status" value="4"/>
</dbReference>
<evidence type="ECO:0000313" key="9">
    <source>
        <dbReference type="RefSeq" id="XP_008585209.1"/>
    </source>
</evidence>
<evidence type="ECO:0000256" key="4">
    <source>
        <dbReference type="ARBA" id="ARBA00022833"/>
    </source>
</evidence>
<dbReference type="PROSITE" id="PS00028">
    <property type="entry name" value="ZINC_FINGER_C2H2_1"/>
    <property type="match status" value="2"/>
</dbReference>
<reference evidence="9" key="1">
    <citation type="submission" date="2025-08" db="UniProtKB">
        <authorList>
            <consortium name="RefSeq"/>
        </authorList>
    </citation>
    <scope>IDENTIFICATION</scope>
</reference>
<feature type="domain" description="C2H2-type" evidence="7">
    <location>
        <begin position="105"/>
        <end position="132"/>
    </location>
</feature>
<keyword evidence="5" id="KW-0539">Nucleus</keyword>
<feature type="domain" description="C2H2-type" evidence="7">
    <location>
        <begin position="133"/>
        <end position="160"/>
    </location>
</feature>
<keyword evidence="3 6" id="KW-0863">Zinc-finger</keyword>
<dbReference type="RefSeq" id="XP_008585209.1">
    <property type="nucleotide sequence ID" value="XM_008586987.1"/>
</dbReference>